<reference evidence="3" key="1">
    <citation type="journal article" date="2020" name="Nat. Commun.">
        <title>Large-scale genome sequencing of mycorrhizal fungi provides insights into the early evolution of symbiotic traits.</title>
        <authorList>
            <person name="Miyauchi S."/>
            <person name="Kiss E."/>
            <person name="Kuo A."/>
            <person name="Drula E."/>
            <person name="Kohler A."/>
            <person name="Sanchez-Garcia M."/>
            <person name="Morin E."/>
            <person name="Andreopoulos B."/>
            <person name="Barry K.W."/>
            <person name="Bonito G."/>
            <person name="Buee M."/>
            <person name="Carver A."/>
            <person name="Chen C."/>
            <person name="Cichocki N."/>
            <person name="Clum A."/>
            <person name="Culley D."/>
            <person name="Crous P.W."/>
            <person name="Fauchery L."/>
            <person name="Girlanda M."/>
            <person name="Hayes R.D."/>
            <person name="Keri Z."/>
            <person name="LaButti K."/>
            <person name="Lipzen A."/>
            <person name="Lombard V."/>
            <person name="Magnuson J."/>
            <person name="Maillard F."/>
            <person name="Murat C."/>
            <person name="Nolan M."/>
            <person name="Ohm R.A."/>
            <person name="Pangilinan J."/>
            <person name="Pereira M.F."/>
            <person name="Perotto S."/>
            <person name="Peter M."/>
            <person name="Pfister S."/>
            <person name="Riley R."/>
            <person name="Sitrit Y."/>
            <person name="Stielow J.B."/>
            <person name="Szollosi G."/>
            <person name="Zifcakova L."/>
            <person name="Stursova M."/>
            <person name="Spatafora J.W."/>
            <person name="Tedersoo L."/>
            <person name="Vaario L.M."/>
            <person name="Yamada A."/>
            <person name="Yan M."/>
            <person name="Wang P."/>
            <person name="Xu J."/>
            <person name="Bruns T."/>
            <person name="Baldrian P."/>
            <person name="Vilgalys R."/>
            <person name="Dunand C."/>
            <person name="Henrissat B."/>
            <person name="Grigoriev I.V."/>
            <person name="Hibbett D."/>
            <person name="Nagy L.G."/>
            <person name="Martin F.M."/>
        </authorList>
    </citation>
    <scope>NUCLEOTIDE SEQUENCE</scope>
    <source>
        <strain evidence="3">UH-Tt-Lm1</strain>
    </source>
</reference>
<evidence type="ECO:0000313" key="4">
    <source>
        <dbReference type="Proteomes" id="UP000736335"/>
    </source>
</evidence>
<evidence type="ECO:0008006" key="5">
    <source>
        <dbReference type="Google" id="ProtNLM"/>
    </source>
</evidence>
<feature type="chain" id="PRO_5040461894" description="GPI anchored protein" evidence="2">
    <location>
        <begin position="19"/>
        <end position="285"/>
    </location>
</feature>
<dbReference type="AlphaFoldDB" id="A0A9P6H3C4"/>
<dbReference type="OrthoDB" id="5358959at2759"/>
<protein>
    <recommendedName>
        <fullName evidence="5">GPI anchored protein</fullName>
    </recommendedName>
</protein>
<keyword evidence="4" id="KW-1185">Reference proteome</keyword>
<reference evidence="3" key="2">
    <citation type="submission" date="2020-11" db="EMBL/GenBank/DDBJ databases">
        <authorList>
            <consortium name="DOE Joint Genome Institute"/>
            <person name="Kuo A."/>
            <person name="Miyauchi S."/>
            <person name="Kiss E."/>
            <person name="Drula E."/>
            <person name="Kohler A."/>
            <person name="Sanchez-Garcia M."/>
            <person name="Andreopoulos B."/>
            <person name="Barry K.W."/>
            <person name="Bonito G."/>
            <person name="Buee M."/>
            <person name="Carver A."/>
            <person name="Chen C."/>
            <person name="Cichocki N."/>
            <person name="Clum A."/>
            <person name="Culley D."/>
            <person name="Crous P.W."/>
            <person name="Fauchery L."/>
            <person name="Girlanda M."/>
            <person name="Hayes R."/>
            <person name="Keri Z."/>
            <person name="Labutti K."/>
            <person name="Lipzen A."/>
            <person name="Lombard V."/>
            <person name="Magnuson J."/>
            <person name="Maillard F."/>
            <person name="Morin E."/>
            <person name="Murat C."/>
            <person name="Nolan M."/>
            <person name="Ohm R."/>
            <person name="Pangilinan J."/>
            <person name="Pereira M."/>
            <person name="Perotto S."/>
            <person name="Peter M."/>
            <person name="Riley R."/>
            <person name="Sitrit Y."/>
            <person name="Stielow B."/>
            <person name="Szollosi G."/>
            <person name="Zifcakova L."/>
            <person name="Stursova M."/>
            <person name="Spatafora J.W."/>
            <person name="Tedersoo L."/>
            <person name="Vaario L.-M."/>
            <person name="Yamada A."/>
            <person name="Yan M."/>
            <person name="Wang P."/>
            <person name="Xu J."/>
            <person name="Bruns T."/>
            <person name="Baldrian P."/>
            <person name="Vilgalys R."/>
            <person name="Henrissat B."/>
            <person name="Grigoriev I.V."/>
            <person name="Hibbett D."/>
            <person name="Nagy L.G."/>
            <person name="Martin F.M."/>
        </authorList>
    </citation>
    <scope>NUCLEOTIDE SEQUENCE</scope>
    <source>
        <strain evidence="3">UH-Tt-Lm1</strain>
    </source>
</reference>
<dbReference type="Proteomes" id="UP000736335">
    <property type="component" value="Unassembled WGS sequence"/>
</dbReference>
<dbReference type="EMBL" id="WIUZ02000025">
    <property type="protein sequence ID" value="KAF9778050.1"/>
    <property type="molecule type" value="Genomic_DNA"/>
</dbReference>
<proteinExistence type="predicted"/>
<organism evidence="3 4">
    <name type="scientific">Thelephora terrestris</name>
    <dbReference type="NCBI Taxonomy" id="56493"/>
    <lineage>
        <taxon>Eukaryota</taxon>
        <taxon>Fungi</taxon>
        <taxon>Dikarya</taxon>
        <taxon>Basidiomycota</taxon>
        <taxon>Agaricomycotina</taxon>
        <taxon>Agaricomycetes</taxon>
        <taxon>Thelephorales</taxon>
        <taxon>Thelephoraceae</taxon>
        <taxon>Thelephora</taxon>
    </lineage>
</organism>
<keyword evidence="2" id="KW-0732">Signal</keyword>
<evidence type="ECO:0000256" key="1">
    <source>
        <dbReference type="SAM" id="MobiDB-lite"/>
    </source>
</evidence>
<name>A0A9P6H3C4_9AGAM</name>
<evidence type="ECO:0000256" key="2">
    <source>
        <dbReference type="SAM" id="SignalP"/>
    </source>
</evidence>
<sequence>MLLWTSLLCLFSANLVASQFAQPGVLADYDPSTVLQPMNNNLQSQDSSDDLHVIRGLLKSRQSGCPTNYGECTNPAGRCCPSSGSCCQTEGCCQAGYFCYSTGCCPNGSNGCGGNSCCDPGESCCSGGGCCQSGYTCATVNGVAGCCPVGTTCTTNGDNPQCETPGYVVCTGETFCCPPAYTCYRDSAGNPECSLGGSSFPSTLTGTNFPNTNGPSGTFIGTSSTVANGPSTLVISSATSSGSTSGPTPSSSNNSGGGLSSSAVSVAVDAILALFVGVGVFAHLL</sequence>
<feature type="signal peptide" evidence="2">
    <location>
        <begin position="1"/>
        <end position="18"/>
    </location>
</feature>
<gene>
    <name evidence="3" type="ORF">BJ322DRAFT_512353</name>
</gene>
<comment type="caution">
    <text evidence="3">The sequence shown here is derived from an EMBL/GenBank/DDBJ whole genome shotgun (WGS) entry which is preliminary data.</text>
</comment>
<evidence type="ECO:0000313" key="3">
    <source>
        <dbReference type="EMBL" id="KAF9778050.1"/>
    </source>
</evidence>
<feature type="region of interest" description="Disordered" evidence="1">
    <location>
        <begin position="237"/>
        <end position="256"/>
    </location>
</feature>
<accession>A0A9P6H3C4</accession>